<sequence>MKHPFTEKEHYGVAETAVENFRPSQFSHFFHSCSSNKAVQLLLGVRVCGREAEVQSEEELDSGQGLQDC</sequence>
<evidence type="ECO:0000313" key="1">
    <source>
        <dbReference type="EMBL" id="KAG9350801.1"/>
    </source>
</evidence>
<protein>
    <submittedName>
        <fullName evidence="1">Uncharacterized protein</fullName>
    </submittedName>
</protein>
<proteinExistence type="predicted"/>
<gene>
    <name evidence="1" type="ORF">JZ751_024690</name>
</gene>
<dbReference type="EMBL" id="JAFBMS010000007">
    <property type="protein sequence ID" value="KAG9350801.1"/>
    <property type="molecule type" value="Genomic_DNA"/>
</dbReference>
<dbReference type="Proteomes" id="UP000824540">
    <property type="component" value="Unassembled WGS sequence"/>
</dbReference>
<accession>A0A8T2PI23</accession>
<keyword evidence="2" id="KW-1185">Reference proteome</keyword>
<name>A0A8T2PI23_9TELE</name>
<comment type="caution">
    <text evidence="1">The sequence shown here is derived from an EMBL/GenBank/DDBJ whole genome shotgun (WGS) entry which is preliminary data.</text>
</comment>
<evidence type="ECO:0000313" key="2">
    <source>
        <dbReference type="Proteomes" id="UP000824540"/>
    </source>
</evidence>
<organism evidence="1 2">
    <name type="scientific">Albula glossodonta</name>
    <name type="common">roundjaw bonefish</name>
    <dbReference type="NCBI Taxonomy" id="121402"/>
    <lineage>
        <taxon>Eukaryota</taxon>
        <taxon>Metazoa</taxon>
        <taxon>Chordata</taxon>
        <taxon>Craniata</taxon>
        <taxon>Vertebrata</taxon>
        <taxon>Euteleostomi</taxon>
        <taxon>Actinopterygii</taxon>
        <taxon>Neopterygii</taxon>
        <taxon>Teleostei</taxon>
        <taxon>Albuliformes</taxon>
        <taxon>Albulidae</taxon>
        <taxon>Albula</taxon>
    </lineage>
</organism>
<dbReference type="AlphaFoldDB" id="A0A8T2PI23"/>
<reference evidence="1" key="1">
    <citation type="thesis" date="2021" institute="BYU ScholarsArchive" country="Provo, UT, USA">
        <title>Applications of and Algorithms for Genome Assembly and Genomic Analyses with an Emphasis on Marine Teleosts.</title>
        <authorList>
            <person name="Pickett B.D."/>
        </authorList>
    </citation>
    <scope>NUCLEOTIDE SEQUENCE</scope>
    <source>
        <strain evidence="1">HI-2016</strain>
    </source>
</reference>